<keyword evidence="1" id="KW-0472">Membrane</keyword>
<name>B0X283_CULQU</name>
<proteinExistence type="predicted"/>
<dbReference type="GO" id="GO:0005634">
    <property type="term" value="C:nucleus"/>
    <property type="evidence" value="ECO:0007669"/>
    <property type="project" value="InterPro"/>
</dbReference>
<sequence>MVYRHLISIKCHFSVLGAFPELYWLVTSIVVVIFVALNAEVSPDGCRVGGVTGSVTGSVKGMVIKRNGDIIWTTYLDSHSLFAVQTQHILLKVHIMRSEHNRDYRRDMLPTEFRDLLIVIYPPRNGLSQVTEIMKADVPWFGPLSDKVVVGGSCLASASDINASRAKRTSLSFYQKYYVERNIFEKFTARIFIPISTQGMVTAGGGSNPTESTTGSVPLADTLIDHHSRTSSKSEFVFL</sequence>
<dbReference type="VEuPathDB" id="VectorBase:CQUJHB000601"/>
<protein>
    <submittedName>
        <fullName evidence="2 3">Tuberin</fullName>
    </submittedName>
</protein>
<dbReference type="InterPro" id="IPR027107">
    <property type="entry name" value="Tuberin/Ral-act_asu"/>
</dbReference>
<dbReference type="PANTHER" id="PTHR10063">
    <property type="entry name" value="TUBERIN"/>
    <property type="match status" value="1"/>
</dbReference>
<evidence type="ECO:0000313" key="4">
    <source>
        <dbReference type="Proteomes" id="UP000002320"/>
    </source>
</evidence>
<dbReference type="EMBL" id="DS232282">
    <property type="protein sequence ID" value="EDS39106.1"/>
    <property type="molecule type" value="Genomic_DNA"/>
</dbReference>
<gene>
    <name evidence="3" type="primary">6046578</name>
    <name evidence="2" type="ORF">CpipJ_CPIJ013493</name>
</gene>
<dbReference type="KEGG" id="cqu:CpipJ_CPIJ013493"/>
<dbReference type="GO" id="GO:0005737">
    <property type="term" value="C:cytoplasm"/>
    <property type="evidence" value="ECO:0007669"/>
    <property type="project" value="TreeGrafter"/>
</dbReference>
<dbReference type="AlphaFoldDB" id="B0X283"/>
<evidence type="ECO:0000313" key="2">
    <source>
        <dbReference type="EMBL" id="EDS39106.1"/>
    </source>
</evidence>
<dbReference type="OrthoDB" id="19311at2759"/>
<dbReference type="HOGENOM" id="CLU_1162152_0_0_1"/>
<accession>B0X283</accession>
<dbReference type="SUPFAM" id="SSF111347">
    <property type="entry name" value="Rap/Ran-GAP"/>
    <property type="match status" value="1"/>
</dbReference>
<dbReference type="PANTHER" id="PTHR10063:SF11">
    <property type="entry name" value="RHO GTPASE-ACTIVATING PROTEIN CG5521-RELATED"/>
    <property type="match status" value="1"/>
</dbReference>
<dbReference type="Gene3D" id="3.40.50.11210">
    <property type="entry name" value="Rap/Ran-GAP"/>
    <property type="match status" value="1"/>
</dbReference>
<keyword evidence="1" id="KW-0812">Transmembrane</keyword>
<organism>
    <name type="scientific">Culex quinquefasciatus</name>
    <name type="common">Southern house mosquito</name>
    <name type="synonym">Culex pungens</name>
    <dbReference type="NCBI Taxonomy" id="7176"/>
    <lineage>
        <taxon>Eukaryota</taxon>
        <taxon>Metazoa</taxon>
        <taxon>Ecdysozoa</taxon>
        <taxon>Arthropoda</taxon>
        <taxon>Hexapoda</taxon>
        <taxon>Insecta</taxon>
        <taxon>Pterygota</taxon>
        <taxon>Neoptera</taxon>
        <taxon>Endopterygota</taxon>
        <taxon>Diptera</taxon>
        <taxon>Nematocera</taxon>
        <taxon>Culicoidea</taxon>
        <taxon>Culicidae</taxon>
        <taxon>Culicinae</taxon>
        <taxon>Culicini</taxon>
        <taxon>Culex</taxon>
        <taxon>Culex</taxon>
    </lineage>
</organism>
<dbReference type="GO" id="GO:0051056">
    <property type="term" value="P:regulation of small GTPase mediated signal transduction"/>
    <property type="evidence" value="ECO:0007669"/>
    <property type="project" value="InterPro"/>
</dbReference>
<dbReference type="VEuPathDB" id="VectorBase:CPIJ013493"/>
<dbReference type="InParanoid" id="B0X283"/>
<feature type="transmembrane region" description="Helical" evidence="1">
    <location>
        <begin position="12"/>
        <end position="37"/>
    </location>
</feature>
<reference evidence="2" key="1">
    <citation type="submission" date="2007-03" db="EMBL/GenBank/DDBJ databases">
        <title>Annotation of Culex pipiens quinquefasciatus.</title>
        <authorList>
            <consortium name="The Broad Institute Genome Sequencing Platform"/>
            <person name="Atkinson P.W."/>
            <person name="Hemingway J."/>
            <person name="Christensen B.M."/>
            <person name="Higgs S."/>
            <person name="Kodira C."/>
            <person name="Hannick L."/>
            <person name="Megy K."/>
            <person name="O'Leary S."/>
            <person name="Pearson M."/>
            <person name="Haas B.J."/>
            <person name="Mauceli E."/>
            <person name="Wortman J.R."/>
            <person name="Lee N.H."/>
            <person name="Guigo R."/>
            <person name="Stanke M."/>
            <person name="Alvarado L."/>
            <person name="Amedeo P."/>
            <person name="Antoine C.H."/>
            <person name="Arensburger P."/>
            <person name="Bidwell S.L."/>
            <person name="Crawford M."/>
            <person name="Camaro F."/>
            <person name="Devon K."/>
            <person name="Engels R."/>
            <person name="Hammond M."/>
            <person name="Howarth C."/>
            <person name="Koehrsen M."/>
            <person name="Lawson D."/>
            <person name="Montgomery P."/>
            <person name="Nene V."/>
            <person name="Nusbaum C."/>
            <person name="Puiu D."/>
            <person name="Romero-Severson J."/>
            <person name="Severson D.W."/>
            <person name="Shumway M."/>
            <person name="Sisk P."/>
            <person name="Stolte C."/>
            <person name="Zeng Q."/>
            <person name="Eisenstadt E."/>
            <person name="Fraser-Liggett C."/>
            <person name="Strausberg R."/>
            <person name="Galagan J."/>
            <person name="Birren B."/>
            <person name="Collins F.H."/>
        </authorList>
    </citation>
    <scope>NUCLEOTIDE SEQUENCE [LARGE SCALE GENOMIC DNA]</scope>
    <source>
        <strain evidence="2">JHB</strain>
    </source>
</reference>
<evidence type="ECO:0000256" key="1">
    <source>
        <dbReference type="SAM" id="Phobius"/>
    </source>
</evidence>
<reference evidence="3" key="2">
    <citation type="submission" date="2021-02" db="UniProtKB">
        <authorList>
            <consortium name="EnsemblMetazoa"/>
        </authorList>
    </citation>
    <scope>IDENTIFICATION</scope>
    <source>
        <strain evidence="3">JHB</strain>
    </source>
</reference>
<evidence type="ECO:0000313" key="3">
    <source>
        <dbReference type="EnsemblMetazoa" id="CPIJ013493-PA"/>
    </source>
</evidence>
<keyword evidence="4" id="KW-1185">Reference proteome</keyword>
<dbReference type="GO" id="GO:0005096">
    <property type="term" value="F:GTPase activator activity"/>
    <property type="evidence" value="ECO:0007669"/>
    <property type="project" value="UniProtKB-KW"/>
</dbReference>
<dbReference type="eggNOG" id="KOG3686">
    <property type="taxonomic scope" value="Eukaryota"/>
</dbReference>
<keyword evidence="1" id="KW-1133">Transmembrane helix</keyword>
<dbReference type="Proteomes" id="UP000002320">
    <property type="component" value="Unassembled WGS sequence"/>
</dbReference>
<dbReference type="InterPro" id="IPR035974">
    <property type="entry name" value="Rap/Ran-GAP_sf"/>
</dbReference>
<dbReference type="EnsemblMetazoa" id="CPIJ013493-RA">
    <property type="protein sequence ID" value="CPIJ013493-PA"/>
    <property type="gene ID" value="CPIJ013493"/>
</dbReference>